<dbReference type="SMART" id="SM00267">
    <property type="entry name" value="GGDEF"/>
    <property type="match status" value="1"/>
</dbReference>
<keyword evidence="6" id="KW-1185">Reference proteome</keyword>
<dbReference type="FunFam" id="3.30.70.270:FF:000001">
    <property type="entry name" value="Diguanylate cyclase domain protein"/>
    <property type="match status" value="1"/>
</dbReference>
<dbReference type="Pfam" id="PF00072">
    <property type="entry name" value="Response_reg"/>
    <property type="match status" value="1"/>
</dbReference>
<dbReference type="Pfam" id="PF13487">
    <property type="entry name" value="HD_5"/>
    <property type="match status" value="1"/>
</dbReference>
<dbReference type="Gene3D" id="3.40.50.2300">
    <property type="match status" value="1"/>
</dbReference>
<gene>
    <name evidence="5" type="ORF">DWY25_14930</name>
</gene>
<dbReference type="SUPFAM" id="SSF55073">
    <property type="entry name" value="Nucleotide cyclase"/>
    <property type="match status" value="1"/>
</dbReference>
<dbReference type="EMBL" id="QRUP01000023">
    <property type="protein sequence ID" value="RGR69588.1"/>
    <property type="molecule type" value="Genomic_DNA"/>
</dbReference>
<dbReference type="InterPro" id="IPR011006">
    <property type="entry name" value="CheY-like_superfamily"/>
</dbReference>
<proteinExistence type="predicted"/>
<accession>A0A412FN51</accession>
<evidence type="ECO:0000259" key="4">
    <source>
        <dbReference type="PROSITE" id="PS51832"/>
    </source>
</evidence>
<dbReference type="RefSeq" id="WP_117895889.1">
    <property type="nucleotide sequence ID" value="NZ_CABJCV010000023.1"/>
</dbReference>
<evidence type="ECO:0000313" key="6">
    <source>
        <dbReference type="Proteomes" id="UP000284178"/>
    </source>
</evidence>
<feature type="domain" description="Response regulatory" evidence="2">
    <location>
        <begin position="6"/>
        <end position="123"/>
    </location>
</feature>
<feature type="modified residue" description="4-aspartylphosphate" evidence="1">
    <location>
        <position position="56"/>
    </location>
</feature>
<dbReference type="GO" id="GO:0000160">
    <property type="term" value="P:phosphorelay signal transduction system"/>
    <property type="evidence" value="ECO:0007669"/>
    <property type="project" value="InterPro"/>
</dbReference>
<dbReference type="Pfam" id="PF00990">
    <property type="entry name" value="GGDEF"/>
    <property type="match status" value="1"/>
</dbReference>
<dbReference type="InterPro" id="IPR029787">
    <property type="entry name" value="Nucleotide_cyclase"/>
</dbReference>
<comment type="caution">
    <text evidence="5">The sequence shown here is derived from an EMBL/GenBank/DDBJ whole genome shotgun (WGS) entry which is preliminary data.</text>
</comment>
<dbReference type="SUPFAM" id="SSF52172">
    <property type="entry name" value="CheY-like"/>
    <property type="match status" value="1"/>
</dbReference>
<dbReference type="PANTHER" id="PTHR45228:SF5">
    <property type="entry name" value="CYCLIC DI-GMP PHOSPHODIESTERASE VC_1348-RELATED"/>
    <property type="match status" value="1"/>
</dbReference>
<reference evidence="5 6" key="1">
    <citation type="submission" date="2018-08" db="EMBL/GenBank/DDBJ databases">
        <title>A genome reference for cultivated species of the human gut microbiota.</title>
        <authorList>
            <person name="Zou Y."/>
            <person name="Xue W."/>
            <person name="Luo G."/>
        </authorList>
    </citation>
    <scope>NUCLEOTIDE SEQUENCE [LARGE SCALE GENOMIC DNA]</scope>
    <source>
        <strain evidence="5 6">AF24-29</strain>
    </source>
</reference>
<dbReference type="InterPro" id="IPR037522">
    <property type="entry name" value="HD_GYP_dom"/>
</dbReference>
<dbReference type="GeneID" id="83016695"/>
<dbReference type="PROSITE" id="PS51832">
    <property type="entry name" value="HD_GYP"/>
    <property type="match status" value="1"/>
</dbReference>
<dbReference type="InterPro" id="IPR052020">
    <property type="entry name" value="Cyclic_di-GMP/3'3'-cGAMP_PDE"/>
</dbReference>
<evidence type="ECO:0000256" key="1">
    <source>
        <dbReference type="PROSITE-ProRule" id="PRU00169"/>
    </source>
</evidence>
<dbReference type="InterPro" id="IPR043128">
    <property type="entry name" value="Rev_trsase/Diguanyl_cyclase"/>
</dbReference>
<name>A0A412FN51_9FIRM</name>
<dbReference type="InterPro" id="IPR001789">
    <property type="entry name" value="Sig_transdc_resp-reg_receiver"/>
</dbReference>
<dbReference type="PANTHER" id="PTHR45228">
    <property type="entry name" value="CYCLIC DI-GMP PHOSPHODIESTERASE TM_0186-RELATED"/>
    <property type="match status" value="1"/>
</dbReference>
<evidence type="ECO:0000313" key="5">
    <source>
        <dbReference type="EMBL" id="RGR69588.1"/>
    </source>
</evidence>
<evidence type="ECO:0000259" key="2">
    <source>
        <dbReference type="PROSITE" id="PS50110"/>
    </source>
</evidence>
<dbReference type="SMART" id="SM00448">
    <property type="entry name" value="REC"/>
    <property type="match status" value="1"/>
</dbReference>
<feature type="domain" description="GGDEF" evidence="3">
    <location>
        <begin position="544"/>
        <end position="670"/>
    </location>
</feature>
<sequence>MKSRDKVLIVDDSDINRSLLADMLAQDYELVEASNGLEAVTVLSQQYNEISLVLLDIVMPMMDGFEVLASMNKSGYIDHIPVIMISAETSSVYIDHAYDLGAAEYISRPFDEKTVKRRVKNTIMLYAKQKYLENMVTEQLLEKEKNNLVMVEILSHIVEFRNGESGLHVMHIRVITETLLKQLCRMTDRYNLTPEQIAMISNASALHDIGKISIPESILNKPGKLTPQEYEIIKTHSAIGAEMLEKIHYFETEKLVQVARDICRWHHERYDGRGYPDGLKGEEIPISAQVVSLADVYDALVSVRVYKAAYTHEEAMQMIFNGECGAFNPLLLECLKEAGPTLKKELKVRSLSGASRIELQDMARNLIQSGNASNRTLALLEQERTKYQFFASMSKEIQFEYNYHSDLLSISEWGAAQLGVNEVIMHPKQNPQILNLFTHEDFEDFLTKIRTAEPENPILSGTYPLKIKGSSRWFKVVARPLWVMEESSELTGVIGKFIDVHDEQVELDQLKQLAKIDSLTGLFNRAYAKRALDTILNNEADASQNYALLVFDIDFFKSANDEFGHLFGDQVLANVAHRIQANVRKSDISARIGGDEFLIFMEYKDHLEQMIERIFQALNGSFQGYDITVSMGVACFPQDGLDYMTLFHHADQALYAAKRRGRRQYCCYESSMQDLLTGVSAEA</sequence>
<dbReference type="NCBIfam" id="TIGR00254">
    <property type="entry name" value="GGDEF"/>
    <property type="match status" value="1"/>
</dbReference>
<dbReference type="AlphaFoldDB" id="A0A412FN51"/>
<dbReference type="InterPro" id="IPR003607">
    <property type="entry name" value="HD/PDEase_dom"/>
</dbReference>
<dbReference type="CDD" id="cd01949">
    <property type="entry name" value="GGDEF"/>
    <property type="match status" value="1"/>
</dbReference>
<dbReference type="PROSITE" id="PS50887">
    <property type="entry name" value="GGDEF"/>
    <property type="match status" value="1"/>
</dbReference>
<dbReference type="PROSITE" id="PS50110">
    <property type="entry name" value="RESPONSE_REGULATORY"/>
    <property type="match status" value="1"/>
</dbReference>
<dbReference type="SUPFAM" id="SSF109604">
    <property type="entry name" value="HD-domain/PDEase-like"/>
    <property type="match status" value="1"/>
</dbReference>
<protein>
    <submittedName>
        <fullName evidence="5">Diguanylate cyclase</fullName>
    </submittedName>
</protein>
<dbReference type="Gene3D" id="3.30.70.270">
    <property type="match status" value="1"/>
</dbReference>
<feature type="domain" description="HD-GYP" evidence="4">
    <location>
        <begin position="143"/>
        <end position="351"/>
    </location>
</feature>
<keyword evidence="1" id="KW-0597">Phosphoprotein</keyword>
<dbReference type="Proteomes" id="UP000284178">
    <property type="component" value="Unassembled WGS sequence"/>
</dbReference>
<evidence type="ECO:0000259" key="3">
    <source>
        <dbReference type="PROSITE" id="PS50887"/>
    </source>
</evidence>
<dbReference type="CDD" id="cd00077">
    <property type="entry name" value="HDc"/>
    <property type="match status" value="1"/>
</dbReference>
<dbReference type="InterPro" id="IPR000160">
    <property type="entry name" value="GGDEF_dom"/>
</dbReference>
<organism evidence="5 6">
    <name type="scientific">Holdemania filiformis</name>
    <dbReference type="NCBI Taxonomy" id="61171"/>
    <lineage>
        <taxon>Bacteria</taxon>
        <taxon>Bacillati</taxon>
        <taxon>Bacillota</taxon>
        <taxon>Erysipelotrichia</taxon>
        <taxon>Erysipelotrichales</taxon>
        <taxon>Erysipelotrichaceae</taxon>
        <taxon>Holdemania</taxon>
    </lineage>
</organism>
<dbReference type="Gene3D" id="1.10.3210.10">
    <property type="entry name" value="Hypothetical protein af1432"/>
    <property type="match status" value="1"/>
</dbReference>